<sequence length="275" mass="31136">MTGYGSNPESCTGEPVLVGVTGDACGTCSSTNIPLYDLSCHKSDDFYCRDCLTKMWNMVDDEIVRCPSCSNGCHFLPLQLIQDFEGINHEFLEFQAFDKIREQPEVMNNLIAFTAAEAVTFLDVTYGYFDDQILNTVELGGLPSYLSAGTHEIFTANPYYMALKEELTSVSKMMATPLELEDDLMLVLNNTIVRDTRFKYADHLDMHDIDLQNDAAILWEATNTFEDLNTIRENWVGMIRMWVDLLAWRHLERVASVEGGAAERTREPLSFANMM</sequence>
<dbReference type="AlphaFoldDB" id="A0A7U2EQ83"/>
<reference evidence="2" key="1">
    <citation type="journal article" date="2021" name="BMC Genomics">
        <title>Chromosome-level genome assembly and manually-curated proteome of model necrotroph Parastagonospora nodorum Sn15 reveals a genome-wide trove of candidate effector homologs, and redundancy of virulence-related functions within an accessory chromosome.</title>
        <authorList>
            <person name="Bertazzoni S."/>
            <person name="Jones D.A.B."/>
            <person name="Phan H.T."/>
            <person name="Tan K.-C."/>
            <person name="Hane J.K."/>
        </authorList>
    </citation>
    <scope>NUCLEOTIDE SEQUENCE [LARGE SCALE GENOMIC DNA]</scope>
    <source>
        <strain evidence="2">SN15 / ATCC MYA-4574 / FGSC 10173)</strain>
    </source>
</reference>
<evidence type="ECO:0000313" key="1">
    <source>
        <dbReference type="EMBL" id="QRC91031.1"/>
    </source>
</evidence>
<dbReference type="VEuPathDB" id="FungiDB:JI435_005370"/>
<accession>A0A7U2EQ83</accession>
<proteinExistence type="predicted"/>
<name>A0A7U2EQ83_PHANO</name>
<dbReference type="OMA" id="WVELLAW"/>
<protein>
    <submittedName>
        <fullName evidence="1">Uncharacterized protein</fullName>
    </submittedName>
</protein>
<dbReference type="KEGG" id="pno:SNOG_00537"/>
<evidence type="ECO:0000313" key="2">
    <source>
        <dbReference type="Proteomes" id="UP000663193"/>
    </source>
</evidence>
<organism evidence="1 2">
    <name type="scientific">Phaeosphaeria nodorum (strain SN15 / ATCC MYA-4574 / FGSC 10173)</name>
    <name type="common">Glume blotch fungus</name>
    <name type="synonym">Parastagonospora nodorum</name>
    <dbReference type="NCBI Taxonomy" id="321614"/>
    <lineage>
        <taxon>Eukaryota</taxon>
        <taxon>Fungi</taxon>
        <taxon>Dikarya</taxon>
        <taxon>Ascomycota</taxon>
        <taxon>Pezizomycotina</taxon>
        <taxon>Dothideomycetes</taxon>
        <taxon>Pleosporomycetidae</taxon>
        <taxon>Pleosporales</taxon>
        <taxon>Pleosporineae</taxon>
        <taxon>Phaeosphaeriaceae</taxon>
        <taxon>Parastagonospora</taxon>
    </lineage>
</organism>
<dbReference type="Proteomes" id="UP000663193">
    <property type="component" value="Chromosome 1"/>
</dbReference>
<dbReference type="EMBL" id="CP069023">
    <property type="protein sequence ID" value="QRC91031.1"/>
    <property type="molecule type" value="Genomic_DNA"/>
</dbReference>
<keyword evidence="2" id="KW-1185">Reference proteome</keyword>
<gene>
    <name evidence="1" type="ORF">JI435_005370</name>
</gene>
<dbReference type="RefSeq" id="XP_001791221.1">
    <property type="nucleotide sequence ID" value="XM_001791169.1"/>
</dbReference>
<dbReference type="OrthoDB" id="3775470at2759"/>